<dbReference type="InterPro" id="IPR012337">
    <property type="entry name" value="RNaseH-like_sf"/>
</dbReference>
<sequence length="326" mass="34997">MTGLDFVAVDVETANARRGSVCALGLAVVQGGQVTDTHSWLCRPPEQFDHFDPHNIAIHGIHPEHVAGEPPFHQRMSEALAVIGDRPVVAHNAAFDVGALREACDAEGLRWPTLRYGCTLVWSRRELQLANYRLPTVAGELGISLERHHEASEDAAACAQILLALAGKRGSRTVEDFATTTGTRLGTLTSEKWRGCGVVPTSNGRGDWIRRDPDIPPANTEADPAHPLYGQVVVITGDLSISRQEAWSAVAETGGIPNKDVTKRTTHLVIGDGFTGGSLDGFTTGKVTKALTWQSKGQKIEILTEAEFTALLTGRSTSENHQGMSG</sequence>
<comment type="caution">
    <text evidence="3">The sequence shown here is derived from an EMBL/GenBank/DDBJ whole genome shotgun (WGS) entry which is preliminary data.</text>
</comment>
<dbReference type="InterPro" id="IPR036420">
    <property type="entry name" value="BRCT_dom_sf"/>
</dbReference>
<dbReference type="RefSeq" id="WP_114453835.1">
    <property type="nucleotide sequence ID" value="NZ_QPJC01000009.1"/>
</dbReference>
<dbReference type="InterPro" id="IPR036397">
    <property type="entry name" value="RNaseH_sf"/>
</dbReference>
<dbReference type="Gene3D" id="3.30.420.10">
    <property type="entry name" value="Ribonuclease H-like superfamily/Ribonuclease H"/>
    <property type="match status" value="1"/>
</dbReference>
<dbReference type="Pfam" id="PF00929">
    <property type="entry name" value="RNase_T"/>
    <property type="match status" value="1"/>
</dbReference>
<feature type="domain" description="Exonuclease" evidence="2">
    <location>
        <begin position="5"/>
        <end position="171"/>
    </location>
</feature>
<dbReference type="Gene3D" id="3.40.50.10190">
    <property type="entry name" value="BRCT domain"/>
    <property type="match status" value="1"/>
</dbReference>
<evidence type="ECO:0000313" key="3">
    <source>
        <dbReference type="EMBL" id="RCW41025.1"/>
    </source>
</evidence>
<organism evidence="3 4">
    <name type="scientific">Halopolyspora algeriensis</name>
    <dbReference type="NCBI Taxonomy" id="1500506"/>
    <lineage>
        <taxon>Bacteria</taxon>
        <taxon>Bacillati</taxon>
        <taxon>Actinomycetota</taxon>
        <taxon>Actinomycetes</taxon>
        <taxon>Actinomycetes incertae sedis</taxon>
        <taxon>Halopolyspora</taxon>
    </lineage>
</organism>
<dbReference type="AlphaFoldDB" id="A0A368VIB1"/>
<dbReference type="SMART" id="SM00479">
    <property type="entry name" value="EXOIII"/>
    <property type="match status" value="1"/>
</dbReference>
<dbReference type="GO" id="GO:0003676">
    <property type="term" value="F:nucleic acid binding"/>
    <property type="evidence" value="ECO:0007669"/>
    <property type="project" value="InterPro"/>
</dbReference>
<keyword evidence="1" id="KW-0540">Nuclease</keyword>
<dbReference type="SUPFAM" id="SSF53098">
    <property type="entry name" value="Ribonuclease H-like"/>
    <property type="match status" value="1"/>
</dbReference>
<keyword evidence="4" id="KW-1185">Reference proteome</keyword>
<keyword evidence="1" id="KW-0378">Hydrolase</keyword>
<dbReference type="GO" id="GO:0008408">
    <property type="term" value="F:3'-5' exonuclease activity"/>
    <property type="evidence" value="ECO:0007669"/>
    <property type="project" value="TreeGrafter"/>
</dbReference>
<dbReference type="FunFam" id="3.30.420.10:FF:000045">
    <property type="entry name" value="3'-5' exonuclease DinG"/>
    <property type="match status" value="1"/>
</dbReference>
<dbReference type="SUPFAM" id="SSF52113">
    <property type="entry name" value="BRCT domain"/>
    <property type="match status" value="1"/>
</dbReference>
<dbReference type="EMBL" id="QPJC01000009">
    <property type="protein sequence ID" value="RCW41025.1"/>
    <property type="molecule type" value="Genomic_DNA"/>
</dbReference>
<dbReference type="CDD" id="cd17748">
    <property type="entry name" value="BRCT_DNA_ligase_like"/>
    <property type="match status" value="1"/>
</dbReference>
<accession>A0A368VIB1</accession>
<reference evidence="3 4" key="1">
    <citation type="submission" date="2018-07" db="EMBL/GenBank/DDBJ databases">
        <title>Genomic Encyclopedia of Type Strains, Phase III (KMG-III): the genomes of soil and plant-associated and newly described type strains.</title>
        <authorList>
            <person name="Whitman W."/>
        </authorList>
    </citation>
    <scope>NUCLEOTIDE SEQUENCE [LARGE SCALE GENOMIC DNA]</scope>
    <source>
        <strain evidence="3 4">CECT 8575</strain>
    </source>
</reference>
<dbReference type="PANTHER" id="PTHR30231:SF42">
    <property type="entry name" value="EXONUCLEASE"/>
    <property type="match status" value="1"/>
</dbReference>
<dbReference type="OrthoDB" id="9803913at2"/>
<keyword evidence="1" id="KW-0269">Exonuclease</keyword>
<protein>
    <submittedName>
        <fullName evidence="3">DNA polymerase-3 subunit epsilon</fullName>
    </submittedName>
</protein>
<proteinExistence type="predicted"/>
<dbReference type="GO" id="GO:0005829">
    <property type="term" value="C:cytosol"/>
    <property type="evidence" value="ECO:0007669"/>
    <property type="project" value="TreeGrafter"/>
</dbReference>
<evidence type="ECO:0000256" key="1">
    <source>
        <dbReference type="ARBA" id="ARBA00022839"/>
    </source>
</evidence>
<dbReference type="PANTHER" id="PTHR30231">
    <property type="entry name" value="DNA POLYMERASE III SUBUNIT EPSILON"/>
    <property type="match status" value="1"/>
</dbReference>
<dbReference type="CDD" id="cd06130">
    <property type="entry name" value="DNA_pol_III_epsilon_like"/>
    <property type="match status" value="1"/>
</dbReference>
<evidence type="ECO:0000313" key="4">
    <source>
        <dbReference type="Proteomes" id="UP000253495"/>
    </source>
</evidence>
<dbReference type="InterPro" id="IPR001357">
    <property type="entry name" value="BRCT_dom"/>
</dbReference>
<dbReference type="InterPro" id="IPR013520">
    <property type="entry name" value="Ribonucl_H"/>
</dbReference>
<name>A0A368VIB1_9ACTN</name>
<dbReference type="Proteomes" id="UP000253495">
    <property type="component" value="Unassembled WGS sequence"/>
</dbReference>
<dbReference type="Pfam" id="PF00533">
    <property type="entry name" value="BRCT"/>
    <property type="match status" value="1"/>
</dbReference>
<evidence type="ECO:0000259" key="2">
    <source>
        <dbReference type="SMART" id="SM00479"/>
    </source>
</evidence>
<gene>
    <name evidence="3" type="ORF">DFQ14_109102</name>
</gene>